<reference evidence="2 3" key="1">
    <citation type="journal article" date="2017" name="Int. J. Syst. Evol. Microbiol.">
        <title>Bacillus notoginsengisoli sp. nov., a novel bacterium isolated from the rhizosphere of Panax notoginseng.</title>
        <authorList>
            <person name="Zhang M.Y."/>
            <person name="Cheng J."/>
            <person name="Cai Y."/>
            <person name="Zhang T.Y."/>
            <person name="Wu Y.Y."/>
            <person name="Manikprabhu D."/>
            <person name="Li W.J."/>
            <person name="Zhang Y.X."/>
        </authorList>
    </citation>
    <scope>NUCLEOTIDE SEQUENCE [LARGE SCALE GENOMIC DNA]</scope>
    <source>
        <strain evidence="2 3">JCM 30743</strain>
    </source>
</reference>
<keyword evidence="3" id="KW-1185">Reference proteome</keyword>
<protein>
    <submittedName>
        <fullName evidence="2">Uncharacterized protein</fullName>
    </submittedName>
</protein>
<dbReference type="EMBL" id="QWEG01000016">
    <property type="protein sequence ID" value="RHW33928.1"/>
    <property type="molecule type" value="Genomic_DNA"/>
</dbReference>
<gene>
    <name evidence="2" type="ORF">D1B31_20335</name>
</gene>
<comment type="caution">
    <text evidence="2">The sequence shown here is derived from an EMBL/GenBank/DDBJ whole genome shotgun (WGS) entry which is preliminary data.</text>
</comment>
<feature type="region of interest" description="Disordered" evidence="1">
    <location>
        <begin position="37"/>
        <end position="62"/>
    </location>
</feature>
<dbReference type="AlphaFoldDB" id="A0A417YKW2"/>
<name>A0A417YKW2_9BACI</name>
<evidence type="ECO:0000313" key="2">
    <source>
        <dbReference type="EMBL" id="RHW33928.1"/>
    </source>
</evidence>
<organism evidence="2 3">
    <name type="scientific">Neobacillus notoginsengisoli</name>
    <dbReference type="NCBI Taxonomy" id="1578198"/>
    <lineage>
        <taxon>Bacteria</taxon>
        <taxon>Bacillati</taxon>
        <taxon>Bacillota</taxon>
        <taxon>Bacilli</taxon>
        <taxon>Bacillales</taxon>
        <taxon>Bacillaceae</taxon>
        <taxon>Neobacillus</taxon>
    </lineage>
</organism>
<sequence length="62" mass="6621">MLSHNSCDANSRKLSFVLSHFLRAKLIRGSYLSCGLKRQGGDPAGASAEEAPMTPRGKRSAS</sequence>
<evidence type="ECO:0000256" key="1">
    <source>
        <dbReference type="SAM" id="MobiDB-lite"/>
    </source>
</evidence>
<evidence type="ECO:0000313" key="3">
    <source>
        <dbReference type="Proteomes" id="UP000284416"/>
    </source>
</evidence>
<accession>A0A417YKW2</accession>
<proteinExistence type="predicted"/>
<dbReference type="Proteomes" id="UP000284416">
    <property type="component" value="Unassembled WGS sequence"/>
</dbReference>